<accession>A0A8A4TP60</accession>
<proteinExistence type="predicted"/>
<dbReference type="RefSeq" id="WP_237381877.1">
    <property type="nucleotide sequence ID" value="NZ_CP071793.1"/>
</dbReference>
<dbReference type="Pfam" id="PF00672">
    <property type="entry name" value="HAMP"/>
    <property type="match status" value="1"/>
</dbReference>
<dbReference type="PROSITE" id="PS50109">
    <property type="entry name" value="HIS_KIN"/>
    <property type="match status" value="1"/>
</dbReference>
<keyword evidence="10" id="KW-0902">Two-component regulatory system</keyword>
<dbReference type="InterPro" id="IPR005467">
    <property type="entry name" value="His_kinase_dom"/>
</dbReference>
<evidence type="ECO:0000259" key="13">
    <source>
        <dbReference type="PROSITE" id="PS50109"/>
    </source>
</evidence>
<evidence type="ECO:0000256" key="9">
    <source>
        <dbReference type="ARBA" id="ARBA00022989"/>
    </source>
</evidence>
<name>A0A8A4TP60_SULCO</name>
<dbReference type="GO" id="GO:0004673">
    <property type="term" value="F:protein histidine kinase activity"/>
    <property type="evidence" value="ECO:0007669"/>
    <property type="project" value="UniProtKB-EC"/>
</dbReference>
<evidence type="ECO:0000256" key="8">
    <source>
        <dbReference type="ARBA" id="ARBA00022777"/>
    </source>
</evidence>
<sequence length="916" mass="101799">MSDARPDRILGAGPRHPFYPVAALATIATATSLALMIVGLLRTGDRQYAWLLAGTGLMAAGHTLSWLLALRHRKHRVAIWWLAGSQVIHAVTAPLFMADYLHIAPFLLLMVPLEVCIADRLRRIPSALGLMLAGAIVMIAVDLVAMPNRRSVLTDFPGAHALAIPLFTMHLILLGWMVWYYRMRPKSPFFTRINLSAQQTLITTGVASLSVLPVTVVLAALIRDAHIDQVGQNLRYLAEIAAGRVADDLESHLYKLVALGREPVIQEGLRQANDAYPEDPDRVRAQIAEKERRWQNESPDSPFILNIRGNAQMMVFARFRTNEHSHQDLFLTDRHGSLVAAQGKKPPSSSFATEIWWREAWNSGLGASWFGDLQFSRSTGLPSLRIAAAILDKTQGRIAGVMTSTYQMRAIQSALQKLSRGKETAVYLVDKRGLIIASGEANTAVTDTTWWDFDDSPMNLPQDARFGTAPPDRHHGRDLHGKRALIAHAPLRTSSGVNIEDIAQLDWRVVVSQSHDAALVGVTKATKAALLVGLMVLALSVWISSMTARVQGRPIERLRQTASAMVLGDLDKRAQPGGSEEMAALAEAFNTLTERLATMIHDLREYSRTLEDKVRERTERLRRTQRGLIEGARYSGMAEIASGVLHNIGNVLNSLRVSVQTANQRVKDSKTQRLTKIRQRLIEEKGQAFRDWVSSEKGLEQFTHYLIKLCDALIDEHKTFRGELIALQHYVDQICNALAAQTNFARQIQYDEPLDINEILTDILLADAQLEERYHIRLNRDMAEIPTIKGIRTKLSYAFLSLLENAREALAANEEDDRQVWIGTRVMNGTVQISVRDNGVGIQEDELTTIFQYGYTTKPHGHGFGLHSCANAMREMNGRVWAESEGPGQGAVFYLSLPLVPVEEEPKEAGASESAS</sequence>
<evidence type="ECO:0000256" key="6">
    <source>
        <dbReference type="ARBA" id="ARBA00022679"/>
    </source>
</evidence>
<evidence type="ECO:0000256" key="1">
    <source>
        <dbReference type="ARBA" id="ARBA00000085"/>
    </source>
</evidence>
<feature type="domain" description="HAMP" evidence="14">
    <location>
        <begin position="549"/>
        <end position="601"/>
    </location>
</feature>
<reference evidence="15" key="1">
    <citation type="submission" date="2021-03" db="EMBL/GenBank/DDBJ databases">
        <title>Acanthopleuribacteraceae sp. M133.</title>
        <authorList>
            <person name="Wang G."/>
        </authorList>
    </citation>
    <scope>NUCLEOTIDE SEQUENCE</scope>
    <source>
        <strain evidence="15">M133</strain>
    </source>
</reference>
<comment type="catalytic activity">
    <reaction evidence="1">
        <text>ATP + protein L-histidine = ADP + protein N-phospho-L-histidine.</text>
        <dbReference type="EC" id="2.7.13.3"/>
    </reaction>
</comment>
<evidence type="ECO:0000313" key="15">
    <source>
        <dbReference type="EMBL" id="QTD51756.1"/>
    </source>
</evidence>
<feature type="transmembrane region" description="Helical" evidence="12">
    <location>
        <begin position="103"/>
        <end position="121"/>
    </location>
</feature>
<dbReference type="Gene3D" id="3.30.565.10">
    <property type="entry name" value="Histidine kinase-like ATPase, C-terminal domain"/>
    <property type="match status" value="1"/>
</dbReference>
<dbReference type="InterPro" id="IPR050428">
    <property type="entry name" value="TCS_sensor_his_kinase"/>
</dbReference>
<dbReference type="Proteomes" id="UP000663929">
    <property type="component" value="Chromosome"/>
</dbReference>
<dbReference type="Gene3D" id="6.10.340.10">
    <property type="match status" value="1"/>
</dbReference>
<feature type="transmembrane region" description="Helical" evidence="12">
    <location>
        <begin position="21"/>
        <end position="42"/>
    </location>
</feature>
<dbReference type="PANTHER" id="PTHR45436">
    <property type="entry name" value="SENSOR HISTIDINE KINASE YKOH"/>
    <property type="match status" value="1"/>
</dbReference>
<evidence type="ECO:0000256" key="11">
    <source>
        <dbReference type="ARBA" id="ARBA00023136"/>
    </source>
</evidence>
<keyword evidence="5" id="KW-0597">Phosphoprotein</keyword>
<dbReference type="Pfam" id="PF02518">
    <property type="entry name" value="HATPase_c"/>
    <property type="match status" value="1"/>
</dbReference>
<dbReference type="GO" id="GO:0005886">
    <property type="term" value="C:plasma membrane"/>
    <property type="evidence" value="ECO:0007669"/>
    <property type="project" value="UniProtKB-SubCell"/>
</dbReference>
<dbReference type="Pfam" id="PF02743">
    <property type="entry name" value="dCache_1"/>
    <property type="match status" value="1"/>
</dbReference>
<dbReference type="CDD" id="cd06225">
    <property type="entry name" value="HAMP"/>
    <property type="match status" value="1"/>
</dbReference>
<dbReference type="EMBL" id="CP071793">
    <property type="protein sequence ID" value="QTD51756.1"/>
    <property type="molecule type" value="Genomic_DNA"/>
</dbReference>
<keyword evidence="6" id="KW-0808">Transferase</keyword>
<evidence type="ECO:0000256" key="7">
    <source>
        <dbReference type="ARBA" id="ARBA00022692"/>
    </source>
</evidence>
<evidence type="ECO:0000256" key="3">
    <source>
        <dbReference type="ARBA" id="ARBA00012438"/>
    </source>
</evidence>
<keyword evidence="11 12" id="KW-0472">Membrane</keyword>
<comment type="subcellular location">
    <subcellularLocation>
        <location evidence="2">Cell membrane</location>
        <topology evidence="2">Multi-pass membrane protein</topology>
    </subcellularLocation>
</comment>
<keyword evidence="7 12" id="KW-0812">Transmembrane</keyword>
<dbReference type="PRINTS" id="PR00344">
    <property type="entry name" value="BCTRLSENSOR"/>
</dbReference>
<evidence type="ECO:0000256" key="2">
    <source>
        <dbReference type="ARBA" id="ARBA00004651"/>
    </source>
</evidence>
<dbReference type="SMART" id="SM00304">
    <property type="entry name" value="HAMP"/>
    <property type="match status" value="1"/>
</dbReference>
<evidence type="ECO:0000256" key="10">
    <source>
        <dbReference type="ARBA" id="ARBA00023012"/>
    </source>
</evidence>
<feature type="transmembrane region" description="Helical" evidence="12">
    <location>
        <begin position="128"/>
        <end position="146"/>
    </location>
</feature>
<feature type="transmembrane region" description="Helical" evidence="12">
    <location>
        <begin position="201"/>
        <end position="222"/>
    </location>
</feature>
<feature type="transmembrane region" description="Helical" evidence="12">
    <location>
        <begin position="48"/>
        <end position="70"/>
    </location>
</feature>
<dbReference type="SUPFAM" id="SSF55874">
    <property type="entry name" value="ATPase domain of HSP90 chaperone/DNA topoisomerase II/histidine kinase"/>
    <property type="match status" value="1"/>
</dbReference>
<dbReference type="AlphaFoldDB" id="A0A8A4TP60"/>
<dbReference type="InterPro" id="IPR003660">
    <property type="entry name" value="HAMP_dom"/>
</dbReference>
<gene>
    <name evidence="15" type="ORF">J3U87_04740</name>
</gene>
<keyword evidence="9 12" id="KW-1133">Transmembrane helix</keyword>
<protein>
    <recommendedName>
        <fullName evidence="3">histidine kinase</fullName>
        <ecNumber evidence="3">2.7.13.3</ecNumber>
    </recommendedName>
</protein>
<evidence type="ECO:0000259" key="14">
    <source>
        <dbReference type="PROSITE" id="PS50885"/>
    </source>
</evidence>
<dbReference type="InterPro" id="IPR004358">
    <property type="entry name" value="Sig_transdc_His_kin-like_C"/>
</dbReference>
<evidence type="ECO:0000256" key="4">
    <source>
        <dbReference type="ARBA" id="ARBA00022475"/>
    </source>
</evidence>
<dbReference type="PANTHER" id="PTHR45436:SF5">
    <property type="entry name" value="SENSOR HISTIDINE KINASE TRCS"/>
    <property type="match status" value="1"/>
</dbReference>
<feature type="transmembrane region" description="Helical" evidence="12">
    <location>
        <begin position="158"/>
        <end position="181"/>
    </location>
</feature>
<dbReference type="InterPro" id="IPR033479">
    <property type="entry name" value="dCache_1"/>
</dbReference>
<dbReference type="SUPFAM" id="SSF158472">
    <property type="entry name" value="HAMP domain-like"/>
    <property type="match status" value="1"/>
</dbReference>
<dbReference type="InterPro" id="IPR003594">
    <property type="entry name" value="HATPase_dom"/>
</dbReference>
<dbReference type="GO" id="GO:0000160">
    <property type="term" value="P:phosphorelay signal transduction system"/>
    <property type="evidence" value="ECO:0007669"/>
    <property type="project" value="UniProtKB-KW"/>
</dbReference>
<dbReference type="EC" id="2.7.13.3" evidence="3"/>
<dbReference type="InterPro" id="IPR036890">
    <property type="entry name" value="HATPase_C_sf"/>
</dbReference>
<dbReference type="SMART" id="SM00387">
    <property type="entry name" value="HATPase_c"/>
    <property type="match status" value="1"/>
</dbReference>
<keyword evidence="16" id="KW-1185">Reference proteome</keyword>
<keyword evidence="8 15" id="KW-0418">Kinase</keyword>
<dbReference type="Gene3D" id="1.10.287.130">
    <property type="match status" value="1"/>
</dbReference>
<feature type="transmembrane region" description="Helical" evidence="12">
    <location>
        <begin position="77"/>
        <end position="97"/>
    </location>
</feature>
<feature type="domain" description="Histidine kinase" evidence="13">
    <location>
        <begin position="727"/>
        <end position="901"/>
    </location>
</feature>
<evidence type="ECO:0000256" key="5">
    <source>
        <dbReference type="ARBA" id="ARBA00022553"/>
    </source>
</evidence>
<dbReference type="Gene3D" id="3.30.450.20">
    <property type="entry name" value="PAS domain"/>
    <property type="match status" value="1"/>
</dbReference>
<evidence type="ECO:0000256" key="12">
    <source>
        <dbReference type="SAM" id="Phobius"/>
    </source>
</evidence>
<keyword evidence="4" id="KW-1003">Cell membrane</keyword>
<evidence type="ECO:0000313" key="16">
    <source>
        <dbReference type="Proteomes" id="UP000663929"/>
    </source>
</evidence>
<organism evidence="15 16">
    <name type="scientific">Sulfidibacter corallicola</name>
    <dbReference type="NCBI Taxonomy" id="2818388"/>
    <lineage>
        <taxon>Bacteria</taxon>
        <taxon>Pseudomonadati</taxon>
        <taxon>Acidobacteriota</taxon>
        <taxon>Holophagae</taxon>
        <taxon>Acanthopleuribacterales</taxon>
        <taxon>Acanthopleuribacteraceae</taxon>
        <taxon>Sulfidibacter</taxon>
    </lineage>
</organism>
<dbReference type="PROSITE" id="PS50885">
    <property type="entry name" value="HAMP"/>
    <property type="match status" value="1"/>
</dbReference>
<dbReference type="KEGG" id="scor:J3U87_04740"/>